<dbReference type="OrthoDB" id="5195831at2"/>
<comment type="caution">
    <text evidence="1">The sequence shown here is derived from an EMBL/GenBank/DDBJ whole genome shotgun (WGS) entry which is preliminary data.</text>
</comment>
<reference evidence="1 2" key="1">
    <citation type="submission" date="2018-01" db="EMBL/GenBank/DDBJ databases">
        <title>Draft genome sequence of Jishengella sp. NA12.</title>
        <authorList>
            <person name="Sahin N."/>
            <person name="Ay H."/>
            <person name="Saygin H."/>
        </authorList>
    </citation>
    <scope>NUCLEOTIDE SEQUENCE [LARGE SCALE GENOMIC DNA]</scope>
    <source>
        <strain evidence="1 2">NA12</strain>
    </source>
</reference>
<evidence type="ECO:0000313" key="2">
    <source>
        <dbReference type="Proteomes" id="UP000248924"/>
    </source>
</evidence>
<dbReference type="CDD" id="cd00371">
    <property type="entry name" value="HMA"/>
    <property type="match status" value="1"/>
</dbReference>
<gene>
    <name evidence="1" type="ORF">C1I95_26025</name>
</gene>
<dbReference type="SUPFAM" id="SSF55008">
    <property type="entry name" value="HMA, heavy metal-associated domain"/>
    <property type="match status" value="1"/>
</dbReference>
<sequence length="128" mass="13708">MTSLGGLVRRLRPPIAVPPVMGDASRTVGAAATRLARVVGLTSRRVWSRPGRHHIEVHGVCQNGGDVLARQVEAALERIPGVLWARVNAPSGRVVVAVGTPEPKLRDLIATVARTERTCPHEPDPEIP</sequence>
<protein>
    <recommendedName>
        <fullName evidence="3">HMA domain-containing protein</fullName>
    </recommendedName>
</protein>
<organism evidence="1 2">
    <name type="scientific">Micromonospora craterilacus</name>
    <dbReference type="NCBI Taxonomy" id="1655439"/>
    <lineage>
        <taxon>Bacteria</taxon>
        <taxon>Bacillati</taxon>
        <taxon>Actinomycetota</taxon>
        <taxon>Actinomycetes</taxon>
        <taxon>Micromonosporales</taxon>
        <taxon>Micromonosporaceae</taxon>
        <taxon>Micromonospora</taxon>
    </lineage>
</organism>
<dbReference type="AlphaFoldDB" id="A0A2W2DKB1"/>
<accession>A0A2W2DKB1</accession>
<evidence type="ECO:0008006" key="3">
    <source>
        <dbReference type="Google" id="ProtNLM"/>
    </source>
</evidence>
<dbReference type="GO" id="GO:0046872">
    <property type="term" value="F:metal ion binding"/>
    <property type="evidence" value="ECO:0007669"/>
    <property type="project" value="InterPro"/>
</dbReference>
<dbReference type="EMBL" id="POTY01000210">
    <property type="protein sequence ID" value="PZG12366.1"/>
    <property type="molecule type" value="Genomic_DNA"/>
</dbReference>
<dbReference type="Gene3D" id="3.30.70.100">
    <property type="match status" value="1"/>
</dbReference>
<name>A0A2W2DKB1_9ACTN</name>
<dbReference type="Proteomes" id="UP000248924">
    <property type="component" value="Unassembled WGS sequence"/>
</dbReference>
<evidence type="ECO:0000313" key="1">
    <source>
        <dbReference type="EMBL" id="PZG12366.1"/>
    </source>
</evidence>
<feature type="non-terminal residue" evidence="1">
    <location>
        <position position="128"/>
    </location>
</feature>
<keyword evidence="2" id="KW-1185">Reference proteome</keyword>
<dbReference type="InterPro" id="IPR036163">
    <property type="entry name" value="HMA_dom_sf"/>
</dbReference>
<dbReference type="InterPro" id="IPR006121">
    <property type="entry name" value="HMA_dom"/>
</dbReference>
<proteinExistence type="predicted"/>